<accession>A0A8S1ZHN3</accession>
<feature type="compositionally biased region" description="Basic and acidic residues" evidence="1">
    <location>
        <begin position="39"/>
        <end position="49"/>
    </location>
</feature>
<feature type="compositionally biased region" description="Polar residues" evidence="1">
    <location>
        <begin position="1"/>
        <end position="11"/>
    </location>
</feature>
<dbReference type="Proteomes" id="UP000682877">
    <property type="component" value="Chromosome 1"/>
</dbReference>
<gene>
    <name evidence="2" type="ORF">AARE701A_LOCUS2738</name>
</gene>
<dbReference type="EMBL" id="LR999451">
    <property type="protein sequence ID" value="CAE5959196.1"/>
    <property type="molecule type" value="Genomic_DNA"/>
</dbReference>
<evidence type="ECO:0000313" key="2">
    <source>
        <dbReference type="EMBL" id="CAE5959196.1"/>
    </source>
</evidence>
<keyword evidence="3" id="KW-1185">Reference proteome</keyword>
<dbReference type="AlphaFoldDB" id="A0A8S1ZHN3"/>
<feature type="region of interest" description="Disordered" evidence="1">
    <location>
        <begin position="239"/>
        <end position="279"/>
    </location>
</feature>
<sequence length="279" mass="30453">MELGDNSNQSLRRFDKNQGLSWGQKKMLPGTWAENSDSIGREGVRDGFKDSQYSSQGTGYARKGAGPVWPKPLYQPKSVSKVMHDTETAAQPPKEPELRDDQTDMVTEDVPVMQEKNPSEGLIFSESTDDLLEDGECHVGDDIDIQAVEEELLEDEGKGSSTEESNVQKGISQISVELPVFKVSRRFNRISLDGNNIQKNRISSLHGIKGVKGSKNYATIVASPGKRLLSKVMTLKSTGDVHKQKAVGKNKPKDGAKTVGANRSSKKGMVALLKPPANT</sequence>
<organism evidence="2 3">
    <name type="scientific">Arabidopsis arenosa</name>
    <name type="common">Sand rock-cress</name>
    <name type="synonym">Cardaminopsis arenosa</name>
    <dbReference type="NCBI Taxonomy" id="38785"/>
    <lineage>
        <taxon>Eukaryota</taxon>
        <taxon>Viridiplantae</taxon>
        <taxon>Streptophyta</taxon>
        <taxon>Embryophyta</taxon>
        <taxon>Tracheophyta</taxon>
        <taxon>Spermatophyta</taxon>
        <taxon>Magnoliopsida</taxon>
        <taxon>eudicotyledons</taxon>
        <taxon>Gunneridae</taxon>
        <taxon>Pentapetalae</taxon>
        <taxon>rosids</taxon>
        <taxon>malvids</taxon>
        <taxon>Brassicales</taxon>
        <taxon>Brassicaceae</taxon>
        <taxon>Camelineae</taxon>
        <taxon>Arabidopsis</taxon>
    </lineage>
</organism>
<reference evidence="2" key="1">
    <citation type="submission" date="2021-01" db="EMBL/GenBank/DDBJ databases">
        <authorList>
            <person name="Bezrukov I."/>
        </authorList>
    </citation>
    <scope>NUCLEOTIDE SEQUENCE</scope>
</reference>
<protein>
    <submittedName>
        <fullName evidence="2">Uncharacterized protein</fullName>
    </submittedName>
</protein>
<proteinExistence type="predicted"/>
<evidence type="ECO:0000313" key="3">
    <source>
        <dbReference type="Proteomes" id="UP000682877"/>
    </source>
</evidence>
<evidence type="ECO:0000256" key="1">
    <source>
        <dbReference type="SAM" id="MobiDB-lite"/>
    </source>
</evidence>
<feature type="region of interest" description="Disordered" evidence="1">
    <location>
        <begin position="1"/>
        <end position="102"/>
    </location>
</feature>
<name>A0A8S1ZHN3_ARAAE</name>